<comment type="caution">
    <text evidence="1">The sequence shown here is derived from an EMBL/GenBank/DDBJ whole genome shotgun (WGS) entry which is preliminary data.</text>
</comment>
<keyword evidence="2" id="KW-1185">Reference proteome</keyword>
<gene>
    <name evidence="1" type="ORF">NDR86_22425</name>
</gene>
<proteinExistence type="predicted"/>
<name>A0A9X2IZN7_9NOCA</name>
<dbReference type="Proteomes" id="UP001139157">
    <property type="component" value="Unassembled WGS sequence"/>
</dbReference>
<organism evidence="1 2">
    <name type="scientific">Nocardia pulmonis</name>
    <dbReference type="NCBI Taxonomy" id="2951408"/>
    <lineage>
        <taxon>Bacteria</taxon>
        <taxon>Bacillati</taxon>
        <taxon>Actinomycetota</taxon>
        <taxon>Actinomycetes</taxon>
        <taxon>Mycobacteriales</taxon>
        <taxon>Nocardiaceae</taxon>
        <taxon>Nocardia</taxon>
    </lineage>
</organism>
<accession>A0A9X2IZN7</accession>
<evidence type="ECO:0000313" key="1">
    <source>
        <dbReference type="EMBL" id="MCM6776245.1"/>
    </source>
</evidence>
<sequence>MRSLIIDAEDYRVTLRDGFSCAVAELDPSGRIRLLGYEDDETGVTPVYGSMHSLDAIDQFADALKAIVAHARGETDH</sequence>
<dbReference type="AlphaFoldDB" id="A0A9X2IZN7"/>
<dbReference type="RefSeq" id="WP_251914544.1">
    <property type="nucleotide sequence ID" value="NZ_JAMRXG010000009.1"/>
</dbReference>
<dbReference type="EMBL" id="JAMRXG010000009">
    <property type="protein sequence ID" value="MCM6776245.1"/>
    <property type="molecule type" value="Genomic_DNA"/>
</dbReference>
<reference evidence="1" key="1">
    <citation type="submission" date="2022-06" db="EMBL/GenBank/DDBJ databases">
        <title>Novel species in genus nocardia.</title>
        <authorList>
            <person name="Li F."/>
        </authorList>
    </citation>
    <scope>NUCLEOTIDE SEQUENCE</scope>
    <source>
        <strain evidence="1">CDC141</strain>
    </source>
</reference>
<evidence type="ECO:0000313" key="2">
    <source>
        <dbReference type="Proteomes" id="UP001139157"/>
    </source>
</evidence>
<protein>
    <submittedName>
        <fullName evidence="1">Uncharacterized protein</fullName>
    </submittedName>
</protein>